<comment type="similarity">
    <text evidence="2">Belongs to the polysaccharide synthase family.</text>
</comment>
<gene>
    <name evidence="8" type="ORF">FYJ69_02425</name>
</gene>
<organism evidence="8 9">
    <name type="scientific">Parafannyhessea umbonata</name>
    <dbReference type="NCBI Taxonomy" id="604330"/>
    <lineage>
        <taxon>Bacteria</taxon>
        <taxon>Bacillati</taxon>
        <taxon>Actinomycetota</taxon>
        <taxon>Coriobacteriia</taxon>
        <taxon>Coriobacteriales</taxon>
        <taxon>Atopobiaceae</taxon>
        <taxon>Parafannyhessea</taxon>
    </lineage>
</organism>
<feature type="transmembrane region" description="Helical" evidence="7">
    <location>
        <begin position="85"/>
        <end position="109"/>
    </location>
</feature>
<accession>A0A6N7WSU2</accession>
<evidence type="ECO:0000256" key="6">
    <source>
        <dbReference type="ARBA" id="ARBA00023136"/>
    </source>
</evidence>
<dbReference type="EMBL" id="VUND01000001">
    <property type="protein sequence ID" value="MST59770.1"/>
    <property type="molecule type" value="Genomic_DNA"/>
</dbReference>
<keyword evidence="6 7" id="KW-0472">Membrane</keyword>
<feature type="transmembrane region" description="Helical" evidence="7">
    <location>
        <begin position="294"/>
        <end position="313"/>
    </location>
</feature>
<protein>
    <submittedName>
        <fullName evidence="8">Lipopolysaccharide biosynthesis protein</fullName>
    </submittedName>
</protein>
<keyword evidence="3" id="KW-1003">Cell membrane</keyword>
<comment type="caution">
    <text evidence="8">The sequence shown here is derived from an EMBL/GenBank/DDBJ whole genome shotgun (WGS) entry which is preliminary data.</text>
</comment>
<feature type="transmembrane region" description="Helical" evidence="7">
    <location>
        <begin position="47"/>
        <end position="65"/>
    </location>
</feature>
<dbReference type="PANTHER" id="PTHR30250">
    <property type="entry name" value="PST FAMILY PREDICTED COLANIC ACID TRANSPORTER"/>
    <property type="match status" value="1"/>
</dbReference>
<evidence type="ECO:0000256" key="5">
    <source>
        <dbReference type="ARBA" id="ARBA00022989"/>
    </source>
</evidence>
<feature type="transmembrane region" description="Helical" evidence="7">
    <location>
        <begin position="366"/>
        <end position="399"/>
    </location>
</feature>
<evidence type="ECO:0000256" key="3">
    <source>
        <dbReference type="ARBA" id="ARBA00022475"/>
    </source>
</evidence>
<dbReference type="Pfam" id="PF13440">
    <property type="entry name" value="Polysacc_synt_3"/>
    <property type="match status" value="1"/>
</dbReference>
<dbReference type="GO" id="GO:0005886">
    <property type="term" value="C:plasma membrane"/>
    <property type="evidence" value="ECO:0007669"/>
    <property type="project" value="UniProtKB-SubCell"/>
</dbReference>
<evidence type="ECO:0000256" key="4">
    <source>
        <dbReference type="ARBA" id="ARBA00022692"/>
    </source>
</evidence>
<dbReference type="CDD" id="cd13127">
    <property type="entry name" value="MATE_tuaB_like"/>
    <property type="match status" value="1"/>
</dbReference>
<comment type="subcellular location">
    <subcellularLocation>
        <location evidence="1">Cell membrane</location>
        <topology evidence="1">Multi-pass membrane protein</topology>
    </subcellularLocation>
</comment>
<feature type="transmembrane region" description="Helical" evidence="7">
    <location>
        <begin position="325"/>
        <end position="345"/>
    </location>
</feature>
<evidence type="ECO:0000256" key="1">
    <source>
        <dbReference type="ARBA" id="ARBA00004651"/>
    </source>
</evidence>
<proteinExistence type="inferred from homology"/>
<dbReference type="InterPro" id="IPR050833">
    <property type="entry name" value="Poly_Biosynth_Transport"/>
</dbReference>
<dbReference type="RefSeq" id="WP_154539732.1">
    <property type="nucleotide sequence ID" value="NZ_VUND01000001.1"/>
</dbReference>
<reference evidence="8 9" key="1">
    <citation type="submission" date="2019-08" db="EMBL/GenBank/DDBJ databases">
        <title>In-depth cultivation of the pig gut microbiome towards novel bacterial diversity and tailored functional studies.</title>
        <authorList>
            <person name="Wylensek D."/>
            <person name="Hitch T.C.A."/>
            <person name="Clavel T."/>
        </authorList>
    </citation>
    <scope>NUCLEOTIDE SEQUENCE [LARGE SCALE GENOMIC DNA]</scope>
    <source>
        <strain evidence="8 9">WB01_CNA04</strain>
    </source>
</reference>
<sequence length="488" mass="53678">MAESNLKSKTIRGLFFKLFEQGGSAIITLVVQIVMARILAPREFGMLAIMLVFVNVGNVLVQSGLNTAIVQSKDVSEKDYSTVFWMSLAVSVVLYVAVFFSAPAVAAFYRMPRVVWPLRALVLVLIVNAYNSIQEAIVARDLQFNKTFRATITAGAVSGVLGISSAFAGLGIWALVVQQIAQQVVKCITLAKQIPWRPRLEFDGGRAVVLFRFSWKLLVSGIMDQLYQSLSDLIIGRVFTSTDLGYVSQGKKYPQALGVMLDGAIQPVMLSAVSRVQEDVSNVKRLARRGLKTSTYLIVPSMTLFAILAPQLVRLLLGPKWLPSVPFLQMYCFVYALLPIHTTNLQVLNGMGRSDLFLKLEVIKKCLGLAIITFAAFVMRDIYAIVFGSVIVGIVSTFINASPNKRVIGYSYVEQVHDIVPAFAMSAASAVAVWFAASAMPNDVLGILVGIVVMLLVYVLLSWVFHVEEFDYVVRNLRAARSRRTAGK</sequence>
<feature type="transmembrane region" description="Helical" evidence="7">
    <location>
        <begin position="419"/>
        <end position="437"/>
    </location>
</feature>
<evidence type="ECO:0000313" key="9">
    <source>
        <dbReference type="Proteomes" id="UP000434342"/>
    </source>
</evidence>
<evidence type="ECO:0000256" key="2">
    <source>
        <dbReference type="ARBA" id="ARBA00007430"/>
    </source>
</evidence>
<feature type="transmembrane region" description="Helical" evidence="7">
    <location>
        <begin position="22"/>
        <end position="40"/>
    </location>
</feature>
<dbReference type="PANTHER" id="PTHR30250:SF10">
    <property type="entry name" value="LIPOPOLYSACCHARIDE BIOSYNTHESIS PROTEIN WZXC"/>
    <property type="match status" value="1"/>
</dbReference>
<evidence type="ECO:0000313" key="8">
    <source>
        <dbReference type="EMBL" id="MST59770.1"/>
    </source>
</evidence>
<keyword evidence="4 7" id="KW-0812">Transmembrane</keyword>
<feature type="transmembrane region" description="Helical" evidence="7">
    <location>
        <begin position="444"/>
        <end position="465"/>
    </location>
</feature>
<feature type="transmembrane region" description="Helical" evidence="7">
    <location>
        <begin position="153"/>
        <end position="176"/>
    </location>
</feature>
<evidence type="ECO:0000256" key="7">
    <source>
        <dbReference type="SAM" id="Phobius"/>
    </source>
</evidence>
<keyword evidence="5 7" id="KW-1133">Transmembrane helix</keyword>
<dbReference type="AlphaFoldDB" id="A0A6N7WSU2"/>
<name>A0A6N7WSU2_9ACTN</name>
<dbReference type="Proteomes" id="UP000434342">
    <property type="component" value="Unassembled WGS sequence"/>
</dbReference>